<organism evidence="1 2">
    <name type="scientific">Paenibacillus xylanilyticus</name>
    <dbReference type="NCBI Taxonomy" id="248903"/>
    <lineage>
        <taxon>Bacteria</taxon>
        <taxon>Bacillati</taxon>
        <taxon>Bacillota</taxon>
        <taxon>Bacilli</taxon>
        <taxon>Bacillales</taxon>
        <taxon>Paenibacillaceae</taxon>
        <taxon>Paenibacillus</taxon>
    </lineage>
</organism>
<evidence type="ECO:0000313" key="2">
    <source>
        <dbReference type="Proteomes" id="UP000526125"/>
    </source>
</evidence>
<name>A0A7Y6BW58_9BACL</name>
<accession>A0A7Y6BW58</accession>
<dbReference type="AlphaFoldDB" id="A0A7Y6BW58"/>
<dbReference type="Proteomes" id="UP000526125">
    <property type="component" value="Unassembled WGS sequence"/>
</dbReference>
<dbReference type="EMBL" id="JABMCB010000176">
    <property type="protein sequence ID" value="NUU75708.1"/>
    <property type="molecule type" value="Genomic_DNA"/>
</dbReference>
<gene>
    <name evidence="1" type="ORF">HP552_10760</name>
</gene>
<dbReference type="RefSeq" id="WP_175395483.1">
    <property type="nucleotide sequence ID" value="NZ_JABMCB010000176.1"/>
</dbReference>
<reference evidence="1 2" key="1">
    <citation type="submission" date="2020-05" db="EMBL/GenBank/DDBJ databases">
        <title>Genome Sequencing of Type Strains.</title>
        <authorList>
            <person name="Lemaire J.F."/>
            <person name="Inderbitzin P."/>
            <person name="Gregorio O.A."/>
            <person name="Collins S.B."/>
            <person name="Wespe N."/>
            <person name="Knight-Connoni V."/>
        </authorList>
    </citation>
    <scope>NUCLEOTIDE SEQUENCE [LARGE SCALE GENOMIC DNA]</scope>
    <source>
        <strain evidence="1 2">LMG 21957</strain>
    </source>
</reference>
<proteinExistence type="predicted"/>
<evidence type="ECO:0000313" key="1">
    <source>
        <dbReference type="EMBL" id="NUU75708.1"/>
    </source>
</evidence>
<keyword evidence="2" id="KW-1185">Reference proteome</keyword>
<comment type="caution">
    <text evidence="1">The sequence shown here is derived from an EMBL/GenBank/DDBJ whole genome shotgun (WGS) entry which is preliminary data.</text>
</comment>
<sequence>MNETYEQIIEFIWQQREIEFVYKDKPYAFLSSKDGFIFVCENKTQGPVFEKYDQMVNESEIDGRTFLELFKNGEIIITAVM</sequence>
<protein>
    <submittedName>
        <fullName evidence="1">Uncharacterized protein</fullName>
    </submittedName>
</protein>